<feature type="compositionally biased region" description="Low complexity" evidence="1">
    <location>
        <begin position="40"/>
        <end position="50"/>
    </location>
</feature>
<dbReference type="EMBL" id="CADCVH010000079">
    <property type="protein sequence ID" value="CAA9461529.1"/>
    <property type="molecule type" value="Genomic_DNA"/>
</dbReference>
<feature type="non-terminal residue" evidence="2">
    <location>
        <position position="1"/>
    </location>
</feature>
<evidence type="ECO:0000313" key="2">
    <source>
        <dbReference type="EMBL" id="CAA9461529.1"/>
    </source>
</evidence>
<feature type="compositionally biased region" description="Basic and acidic residues" evidence="1">
    <location>
        <begin position="1"/>
        <end position="22"/>
    </location>
</feature>
<sequence>GERRPPADGRRVQRVREHDPQGARRLARNRRVQVRRPGRGRVQGPRVGAQNRHAPGEEQVRLHRRRPRPHEEGQQLRKATLRPGTEEQRRRLEVALFPYELGPRPAEV</sequence>
<evidence type="ECO:0000256" key="1">
    <source>
        <dbReference type="SAM" id="MobiDB-lite"/>
    </source>
</evidence>
<organism evidence="2">
    <name type="scientific">uncultured Rubrobacteraceae bacterium</name>
    <dbReference type="NCBI Taxonomy" id="349277"/>
    <lineage>
        <taxon>Bacteria</taxon>
        <taxon>Bacillati</taxon>
        <taxon>Actinomycetota</taxon>
        <taxon>Rubrobacteria</taxon>
        <taxon>Rubrobacterales</taxon>
        <taxon>Rubrobacteraceae</taxon>
        <taxon>environmental samples</taxon>
    </lineage>
</organism>
<feature type="region of interest" description="Disordered" evidence="1">
    <location>
        <begin position="1"/>
        <end position="89"/>
    </location>
</feature>
<feature type="compositionally biased region" description="Basic residues" evidence="1">
    <location>
        <begin position="25"/>
        <end position="39"/>
    </location>
</feature>
<accession>A0A6J4R392</accession>
<name>A0A6J4R392_9ACTN</name>
<proteinExistence type="predicted"/>
<protein>
    <submittedName>
        <fullName evidence="2">Uncharacterized protein</fullName>
    </submittedName>
</protein>
<dbReference type="AlphaFoldDB" id="A0A6J4R392"/>
<reference evidence="2" key="1">
    <citation type="submission" date="2020-02" db="EMBL/GenBank/DDBJ databases">
        <authorList>
            <person name="Meier V. D."/>
        </authorList>
    </citation>
    <scope>NUCLEOTIDE SEQUENCE</scope>
    <source>
        <strain evidence="2">AVDCRST_MAG02</strain>
    </source>
</reference>
<gene>
    <name evidence="2" type="ORF">AVDCRST_MAG02-3038</name>
</gene>
<feature type="non-terminal residue" evidence="2">
    <location>
        <position position="108"/>
    </location>
</feature>